<dbReference type="Gene3D" id="3.10.450.50">
    <property type="match status" value="1"/>
</dbReference>
<dbReference type="Pfam" id="PF12680">
    <property type="entry name" value="SnoaL_2"/>
    <property type="match status" value="1"/>
</dbReference>
<gene>
    <name evidence="3" type="ORF">J4G43_010770</name>
    <name evidence="2" type="ORF">J4G43_12925</name>
</gene>
<evidence type="ECO:0000313" key="3">
    <source>
        <dbReference type="EMBL" id="UEM14678.1"/>
    </source>
</evidence>
<dbReference type="InterPro" id="IPR032710">
    <property type="entry name" value="NTF2-like_dom_sf"/>
</dbReference>
<dbReference type="AlphaFoldDB" id="A0A939S2S3"/>
<dbReference type="EMBL" id="CP086136">
    <property type="protein sequence ID" value="UEM14678.1"/>
    <property type="molecule type" value="Genomic_DNA"/>
</dbReference>
<reference evidence="3 4" key="2">
    <citation type="journal article" date="2022" name="Int. J. Syst. Evol. Microbiol.">
        <title>Strains of Bradyrhizobium barranii sp. nov. associated with legumes native to Canada are symbionts of soybeans and belong to different subspecies (subsp. barranii subsp. nov. and subsp. apii subsp. nov.) and symbiovars (sv. glycinearum and sv. septentrionale).</title>
        <authorList>
            <person name="Bromfield E.S.P."/>
            <person name="Cloutier S."/>
            <person name="Wasai-Hara S."/>
            <person name="Minamisawa K."/>
        </authorList>
    </citation>
    <scope>NUCLEOTIDE SEQUENCE [LARGE SCALE GENOMIC DNA]</scope>
    <source>
        <strain evidence="3 4">144S4</strain>
    </source>
</reference>
<evidence type="ECO:0000259" key="1">
    <source>
        <dbReference type="Pfam" id="PF12680"/>
    </source>
</evidence>
<reference evidence="2" key="1">
    <citation type="submission" date="2021-03" db="EMBL/GenBank/DDBJ databases">
        <title>Whole Genome Sequence of Bradyrhizobium sp. Strain 144S4.</title>
        <authorList>
            <person name="Bromfield E.S.P."/>
            <person name="Cloutier S."/>
        </authorList>
    </citation>
    <scope>NUCLEOTIDE SEQUENCE [LARGE SCALE GENOMIC DNA]</scope>
    <source>
        <strain evidence="2">144S4</strain>
    </source>
</reference>
<dbReference type="EMBL" id="JAGEMI010000001">
    <property type="protein sequence ID" value="MBO1861803.1"/>
    <property type="molecule type" value="Genomic_DNA"/>
</dbReference>
<evidence type="ECO:0000313" key="4">
    <source>
        <dbReference type="Proteomes" id="UP000664702"/>
    </source>
</evidence>
<name>A0A939S2S3_9BRAD</name>
<dbReference type="SUPFAM" id="SSF54427">
    <property type="entry name" value="NTF2-like"/>
    <property type="match status" value="1"/>
</dbReference>
<organism evidence="2">
    <name type="scientific">Bradyrhizobium barranii subsp. barranii</name>
    <dbReference type="NCBI Taxonomy" id="2823807"/>
    <lineage>
        <taxon>Bacteria</taxon>
        <taxon>Pseudomonadati</taxon>
        <taxon>Pseudomonadota</taxon>
        <taxon>Alphaproteobacteria</taxon>
        <taxon>Hyphomicrobiales</taxon>
        <taxon>Nitrobacteraceae</taxon>
        <taxon>Bradyrhizobium</taxon>
        <taxon>Bradyrhizobium barranii</taxon>
    </lineage>
</organism>
<protein>
    <submittedName>
        <fullName evidence="2">Nuclear transport factor 2 family protein</fullName>
    </submittedName>
</protein>
<evidence type="ECO:0000313" key="2">
    <source>
        <dbReference type="EMBL" id="MBO1861803.1"/>
    </source>
</evidence>
<proteinExistence type="predicted"/>
<accession>A0A939S2S3</accession>
<sequence length="122" mass="13805">MSGWKMDRAAAERFVAAWCASWRRVDIDAVVAHFADDAQMRSPLALSLTGSPVVSGAENIRAYWREAYGHIESADLKILSWSWDEAIARLTVWWQLGDTRASEFMDFDDAGRVVRSEAFYGK</sequence>
<dbReference type="KEGG" id="bban:J4G43_010770"/>
<dbReference type="InterPro" id="IPR037401">
    <property type="entry name" value="SnoaL-like"/>
</dbReference>
<dbReference type="RefSeq" id="WP_208084762.1">
    <property type="nucleotide sequence ID" value="NZ_CP086136.1"/>
</dbReference>
<feature type="domain" description="SnoaL-like" evidence="1">
    <location>
        <begin position="15"/>
        <end position="93"/>
    </location>
</feature>
<dbReference type="Proteomes" id="UP000664702">
    <property type="component" value="Chromosome"/>
</dbReference>